<dbReference type="PANTHER" id="PTHR42898">
    <property type="entry name" value="TROPINONE REDUCTASE"/>
    <property type="match status" value="1"/>
</dbReference>
<dbReference type="FunFam" id="3.40.50.720:FF:000084">
    <property type="entry name" value="Short-chain dehydrogenase reductase"/>
    <property type="match status" value="2"/>
</dbReference>
<reference evidence="4" key="1">
    <citation type="journal article" date="2020" name="bioRxiv">
        <title>Hybrid origin of Populus tomentosa Carr. identified through genome sequencing and phylogenomic analysis.</title>
        <authorList>
            <person name="An X."/>
            <person name="Gao K."/>
            <person name="Chen Z."/>
            <person name="Li J."/>
            <person name="Yang X."/>
            <person name="Yang X."/>
            <person name="Zhou J."/>
            <person name="Guo T."/>
            <person name="Zhao T."/>
            <person name="Huang S."/>
            <person name="Miao D."/>
            <person name="Khan W.U."/>
            <person name="Rao P."/>
            <person name="Ye M."/>
            <person name="Lei B."/>
            <person name="Liao W."/>
            <person name="Wang J."/>
            <person name="Ji L."/>
            <person name="Li Y."/>
            <person name="Guo B."/>
            <person name="Mustafa N.S."/>
            <person name="Li S."/>
            <person name="Yun Q."/>
            <person name="Keller S.R."/>
            <person name="Mao J."/>
            <person name="Zhang R."/>
            <person name="Strauss S.H."/>
        </authorList>
    </citation>
    <scope>NUCLEOTIDE SEQUENCE</scope>
    <source>
        <strain evidence="4">GM15</strain>
        <tissue evidence="4">Leaf</tissue>
    </source>
</reference>
<proteinExistence type="inferred from homology"/>
<dbReference type="GO" id="GO:0016491">
    <property type="term" value="F:oxidoreductase activity"/>
    <property type="evidence" value="ECO:0007669"/>
    <property type="project" value="UniProtKB-KW"/>
</dbReference>
<comment type="caution">
    <text evidence="4">The sequence shown here is derived from an EMBL/GenBank/DDBJ whole genome shotgun (WGS) entry which is preliminary data.</text>
</comment>
<evidence type="ECO:0000313" key="5">
    <source>
        <dbReference type="Proteomes" id="UP000886885"/>
    </source>
</evidence>
<protein>
    <submittedName>
        <fullName evidence="4">Uncharacterized protein</fullName>
    </submittedName>
</protein>
<evidence type="ECO:0000256" key="2">
    <source>
        <dbReference type="ARBA" id="ARBA00023002"/>
    </source>
</evidence>
<dbReference type="OrthoDB" id="417891at2759"/>
<evidence type="ECO:0000256" key="3">
    <source>
        <dbReference type="ARBA" id="ARBA00025714"/>
    </source>
</evidence>
<comment type="similarity">
    <text evidence="3">Belongs to the short-chain dehydrogenases/reductases (SDR) family. SDR65C subfamily.</text>
</comment>
<dbReference type="InterPro" id="IPR002347">
    <property type="entry name" value="SDR_fam"/>
</dbReference>
<dbReference type="AlphaFoldDB" id="A0A8X8D2D1"/>
<dbReference type="PANTHER" id="PTHR42898:SF6">
    <property type="entry name" value="NADP-DEPENDENT MANNITOL DEHYDROGENASE"/>
    <property type="match status" value="1"/>
</dbReference>
<gene>
    <name evidence="4" type="ORF">POTOM_018560</name>
</gene>
<accession>A0A8X8D2D1</accession>
<dbReference type="InterPro" id="IPR020904">
    <property type="entry name" value="Sc_DH/Rdtase_CS"/>
</dbReference>
<name>A0A8X8D2D1_POPTO</name>
<keyword evidence="1" id="KW-0521">NADP</keyword>
<dbReference type="PROSITE" id="PS00061">
    <property type="entry name" value="ADH_SHORT"/>
    <property type="match status" value="2"/>
</dbReference>
<evidence type="ECO:0000256" key="1">
    <source>
        <dbReference type="ARBA" id="ARBA00022857"/>
    </source>
</evidence>
<evidence type="ECO:0000313" key="4">
    <source>
        <dbReference type="EMBL" id="KAG6775132.1"/>
    </source>
</evidence>
<organism evidence="4 5">
    <name type="scientific">Populus tomentosa</name>
    <name type="common">Chinese white poplar</name>
    <dbReference type="NCBI Taxonomy" id="118781"/>
    <lineage>
        <taxon>Eukaryota</taxon>
        <taxon>Viridiplantae</taxon>
        <taxon>Streptophyta</taxon>
        <taxon>Embryophyta</taxon>
        <taxon>Tracheophyta</taxon>
        <taxon>Spermatophyta</taxon>
        <taxon>Magnoliopsida</taxon>
        <taxon>eudicotyledons</taxon>
        <taxon>Gunneridae</taxon>
        <taxon>Pentapetalae</taxon>
        <taxon>rosids</taxon>
        <taxon>fabids</taxon>
        <taxon>Malpighiales</taxon>
        <taxon>Salicaceae</taxon>
        <taxon>Saliceae</taxon>
        <taxon>Populus</taxon>
    </lineage>
</organism>
<keyword evidence="5" id="KW-1185">Reference proteome</keyword>
<dbReference type="EMBL" id="JAAWWB010000009">
    <property type="protein sequence ID" value="KAG6775132.1"/>
    <property type="molecule type" value="Genomic_DNA"/>
</dbReference>
<dbReference type="InterPro" id="IPR045000">
    <property type="entry name" value="TR"/>
</dbReference>
<dbReference type="Pfam" id="PF00106">
    <property type="entry name" value="adh_short"/>
    <property type="match status" value="2"/>
</dbReference>
<keyword evidence="2" id="KW-0560">Oxidoreductase</keyword>
<sequence>MSQSQQENSSRDKRWSLQGMTALVTGGTKGLGYAVVGELAALGAIVHTCGRSQEQLRENLREWKAKGFKVTGSVCDLSSNADREKLMEEVSSFFDGKLDILINNAGGNIHKGTLDYTTEDFVSIMNTNLGSAFHLSQLAHPLLKASGAGRIVFMSSIASVVSINPQYPIYSATKGAMNQLTRNLACEWAKDNIRVNAVAPWAVRTPLTEHVWMTGTMGELTPAVKIDGREVGDGQVGPVTRSLKVLNLKERYVKMSQQENSSRDKRWSLQGTTALVTGGTKGLGYAIVGELAALGAIVHTCGRSQDQLDENLREWKAKGFKVTGSVCDLSSDAEREKLMEEVSSLFDGKLDILINNAGGNIHKGTLDYTTEDFVSIMNINLGSAFHLSQLAHPLLKASGAGRIVFMSSITSVVSINPQYPIYSATKGAMNQLTRNLACEWAKDNIRVNAVAPWSIRTPLTEHVRTLQFFG</sequence>
<dbReference type="Proteomes" id="UP000886885">
    <property type="component" value="Chromosome 5A"/>
</dbReference>